<evidence type="ECO:0000313" key="1">
    <source>
        <dbReference type="EMBL" id="JAD96508.1"/>
    </source>
</evidence>
<sequence>MASSQSKWMHITSHLVRSPLQKSMAWLEAKNTRRRKWSSQK</sequence>
<reference evidence="1" key="2">
    <citation type="journal article" date="2015" name="Data Brief">
        <title>Shoot transcriptome of the giant reed, Arundo donax.</title>
        <authorList>
            <person name="Barrero R.A."/>
            <person name="Guerrero F.D."/>
            <person name="Moolhuijzen P."/>
            <person name="Goolsby J.A."/>
            <person name="Tidwell J."/>
            <person name="Bellgard S.E."/>
            <person name="Bellgard M.I."/>
        </authorList>
    </citation>
    <scope>NUCLEOTIDE SEQUENCE</scope>
    <source>
        <tissue evidence="1">Shoot tissue taken approximately 20 cm above the soil surface</tissue>
    </source>
</reference>
<organism evidence="1">
    <name type="scientific">Arundo donax</name>
    <name type="common">Giant reed</name>
    <name type="synonym">Donax arundinaceus</name>
    <dbReference type="NCBI Taxonomy" id="35708"/>
    <lineage>
        <taxon>Eukaryota</taxon>
        <taxon>Viridiplantae</taxon>
        <taxon>Streptophyta</taxon>
        <taxon>Embryophyta</taxon>
        <taxon>Tracheophyta</taxon>
        <taxon>Spermatophyta</taxon>
        <taxon>Magnoliopsida</taxon>
        <taxon>Liliopsida</taxon>
        <taxon>Poales</taxon>
        <taxon>Poaceae</taxon>
        <taxon>PACMAD clade</taxon>
        <taxon>Arundinoideae</taxon>
        <taxon>Arundineae</taxon>
        <taxon>Arundo</taxon>
    </lineage>
</organism>
<protein>
    <submittedName>
        <fullName evidence="1">Uncharacterized protein</fullName>
    </submittedName>
</protein>
<dbReference type="EMBL" id="GBRH01201387">
    <property type="protein sequence ID" value="JAD96508.1"/>
    <property type="molecule type" value="Transcribed_RNA"/>
</dbReference>
<name>A0A0A9EBU5_ARUDO</name>
<dbReference type="AlphaFoldDB" id="A0A0A9EBU5"/>
<accession>A0A0A9EBU5</accession>
<proteinExistence type="predicted"/>
<reference evidence="1" key="1">
    <citation type="submission" date="2014-09" db="EMBL/GenBank/DDBJ databases">
        <authorList>
            <person name="Magalhaes I.L.F."/>
            <person name="Oliveira U."/>
            <person name="Santos F.R."/>
            <person name="Vidigal T.H.D.A."/>
            <person name="Brescovit A.D."/>
            <person name="Santos A.J."/>
        </authorList>
    </citation>
    <scope>NUCLEOTIDE SEQUENCE</scope>
    <source>
        <tissue evidence="1">Shoot tissue taken approximately 20 cm above the soil surface</tissue>
    </source>
</reference>